<dbReference type="EMBL" id="CP016793">
    <property type="protein sequence ID" value="ANZ41368.1"/>
    <property type="molecule type" value="Genomic_DNA"/>
</dbReference>
<accession>A0A1B2HUJ6</accession>
<keyword evidence="3" id="KW-1185">Reference proteome</keyword>
<proteinExistence type="predicted"/>
<gene>
    <name evidence="2" type="ORF">BBK82_40825</name>
</gene>
<protein>
    <submittedName>
        <fullName evidence="2">Uncharacterized protein</fullName>
    </submittedName>
</protein>
<sequence>MSREGFEQWLRTPVEDLGVIENPQDMYDGWLWNGRRADTGWDSVGVGITPRDYFAERVEASCGGHQECGVLLYRDGALEAYLLHLGHAQRSIHTALLVLAATGDFKSEPAEDTALFWAETGANLWPADADGWLAVLSVGKGGARFVDQRDLTGVVAGLRPVESRFFELVERLAEDEEAWDWDSGEAFRSEAPRDPAFTDPAVLRES</sequence>
<reference evidence="2 3" key="1">
    <citation type="submission" date="2016-07" db="EMBL/GenBank/DDBJ databases">
        <title>Complete genome sequence of the Lentzea guizhouensis DHS C013.</title>
        <authorList>
            <person name="Cao C."/>
        </authorList>
    </citation>
    <scope>NUCLEOTIDE SEQUENCE [LARGE SCALE GENOMIC DNA]</scope>
    <source>
        <strain evidence="2 3">DHS C013</strain>
    </source>
</reference>
<feature type="region of interest" description="Disordered" evidence="1">
    <location>
        <begin position="183"/>
        <end position="206"/>
    </location>
</feature>
<organism evidence="2 3">
    <name type="scientific">Lentzea guizhouensis</name>
    <dbReference type="NCBI Taxonomy" id="1586287"/>
    <lineage>
        <taxon>Bacteria</taxon>
        <taxon>Bacillati</taxon>
        <taxon>Actinomycetota</taxon>
        <taxon>Actinomycetes</taxon>
        <taxon>Pseudonocardiales</taxon>
        <taxon>Pseudonocardiaceae</taxon>
        <taxon>Lentzea</taxon>
    </lineage>
</organism>
<evidence type="ECO:0000256" key="1">
    <source>
        <dbReference type="SAM" id="MobiDB-lite"/>
    </source>
</evidence>
<evidence type="ECO:0000313" key="2">
    <source>
        <dbReference type="EMBL" id="ANZ41368.1"/>
    </source>
</evidence>
<dbReference type="Proteomes" id="UP000093053">
    <property type="component" value="Chromosome"/>
</dbReference>
<dbReference type="AlphaFoldDB" id="A0A1B2HUJ6"/>
<name>A0A1B2HUJ6_9PSEU</name>
<dbReference type="KEGG" id="led:BBK82_40825"/>
<evidence type="ECO:0000313" key="3">
    <source>
        <dbReference type="Proteomes" id="UP000093053"/>
    </source>
</evidence>
<dbReference type="STRING" id="1586287.BBK82_40825"/>